<accession>A0A369B952</accession>
<dbReference type="OrthoDB" id="9797092at2"/>
<evidence type="ECO:0000259" key="4">
    <source>
        <dbReference type="Pfam" id="PF01814"/>
    </source>
</evidence>
<evidence type="ECO:0000256" key="3">
    <source>
        <dbReference type="ARBA" id="ARBA00023004"/>
    </source>
</evidence>
<comment type="caution">
    <text evidence="5">The sequence shown here is derived from an EMBL/GenBank/DDBJ whole genome shotgun (WGS) entry which is preliminary data.</text>
</comment>
<dbReference type="InterPro" id="IPR050669">
    <property type="entry name" value="Hemerythrin"/>
</dbReference>
<dbReference type="InterPro" id="IPR012827">
    <property type="entry name" value="Hemerythrin_metal-bd"/>
</dbReference>
<dbReference type="RefSeq" id="WP_114297077.1">
    <property type="nucleotide sequence ID" value="NZ_QPJT01000006.1"/>
</dbReference>
<keyword evidence="2" id="KW-0479">Metal-binding</keyword>
<dbReference type="Gene3D" id="1.20.120.50">
    <property type="entry name" value="Hemerythrin-like"/>
    <property type="match status" value="1"/>
</dbReference>
<dbReference type="EMBL" id="QPJT01000006">
    <property type="protein sequence ID" value="RCX17931.1"/>
    <property type="molecule type" value="Genomic_DNA"/>
</dbReference>
<dbReference type="NCBIfam" id="TIGR02481">
    <property type="entry name" value="hemeryth_dom"/>
    <property type="match status" value="1"/>
</dbReference>
<feature type="domain" description="Hemerythrin-like" evidence="4">
    <location>
        <begin position="12"/>
        <end position="129"/>
    </location>
</feature>
<sequence>MSFQWKDRYRLGIEEIDGQHKRLFEIGNEAYDIAMLKSSYDRYDEILKVINSLIDYTEYHFGYEEELMKKHGYNGFDEQKKEHKFYIDKIRSLSERDIDEDQQKAILEILDFLAEWISSHIIFSDRKYATFFKENGIEV</sequence>
<keyword evidence="3" id="KW-0408">Iron</keyword>
<evidence type="ECO:0000313" key="6">
    <source>
        <dbReference type="Proteomes" id="UP000253034"/>
    </source>
</evidence>
<dbReference type="AlphaFoldDB" id="A0A369B952"/>
<name>A0A369B952_9FIRM</name>
<dbReference type="CDD" id="cd12107">
    <property type="entry name" value="Hemerythrin"/>
    <property type="match status" value="1"/>
</dbReference>
<dbReference type="Proteomes" id="UP000253034">
    <property type="component" value="Unassembled WGS sequence"/>
</dbReference>
<dbReference type="SUPFAM" id="SSF47188">
    <property type="entry name" value="Hemerythrin-like"/>
    <property type="match status" value="1"/>
</dbReference>
<dbReference type="NCBIfam" id="NF033749">
    <property type="entry name" value="bact_hemeryth"/>
    <property type="match status" value="1"/>
</dbReference>
<dbReference type="InterPro" id="IPR035938">
    <property type="entry name" value="Hemerythrin-like_sf"/>
</dbReference>
<evidence type="ECO:0000256" key="2">
    <source>
        <dbReference type="ARBA" id="ARBA00022723"/>
    </source>
</evidence>
<protein>
    <submittedName>
        <fullName evidence="5">Hemerythrin</fullName>
    </submittedName>
</protein>
<dbReference type="InterPro" id="IPR012312">
    <property type="entry name" value="Hemerythrin-like"/>
</dbReference>
<dbReference type="PANTHER" id="PTHR37164:SF1">
    <property type="entry name" value="BACTERIOHEMERYTHRIN"/>
    <property type="match status" value="1"/>
</dbReference>
<evidence type="ECO:0000256" key="1">
    <source>
        <dbReference type="ARBA" id="ARBA00010587"/>
    </source>
</evidence>
<organism evidence="5 6">
    <name type="scientific">Anaerobacterium chartisolvens</name>
    <dbReference type="NCBI Taxonomy" id="1297424"/>
    <lineage>
        <taxon>Bacteria</taxon>
        <taxon>Bacillati</taxon>
        <taxon>Bacillota</taxon>
        <taxon>Clostridia</taxon>
        <taxon>Eubacteriales</taxon>
        <taxon>Oscillospiraceae</taxon>
        <taxon>Anaerobacterium</taxon>
    </lineage>
</organism>
<keyword evidence="6" id="KW-1185">Reference proteome</keyword>
<reference evidence="5 6" key="1">
    <citation type="submission" date="2018-07" db="EMBL/GenBank/DDBJ databases">
        <title>Genomic Encyclopedia of Type Strains, Phase IV (KMG-IV): sequencing the most valuable type-strain genomes for metagenomic binning, comparative biology and taxonomic classification.</title>
        <authorList>
            <person name="Goeker M."/>
        </authorList>
    </citation>
    <scope>NUCLEOTIDE SEQUENCE [LARGE SCALE GENOMIC DNA]</scope>
    <source>
        <strain evidence="5 6">DSM 27016</strain>
    </source>
</reference>
<evidence type="ECO:0000313" key="5">
    <source>
        <dbReference type="EMBL" id="RCX17931.1"/>
    </source>
</evidence>
<gene>
    <name evidence="5" type="ORF">DFR58_10699</name>
</gene>
<comment type="similarity">
    <text evidence="1">Belongs to the hemerythrin family.</text>
</comment>
<proteinExistence type="inferred from homology"/>
<dbReference type="GO" id="GO:0046872">
    <property type="term" value="F:metal ion binding"/>
    <property type="evidence" value="ECO:0007669"/>
    <property type="project" value="UniProtKB-KW"/>
</dbReference>
<dbReference type="PANTHER" id="PTHR37164">
    <property type="entry name" value="BACTERIOHEMERYTHRIN"/>
    <property type="match status" value="1"/>
</dbReference>
<dbReference type="Pfam" id="PF01814">
    <property type="entry name" value="Hemerythrin"/>
    <property type="match status" value="1"/>
</dbReference>